<dbReference type="AlphaFoldDB" id="A0A517ZDQ9"/>
<evidence type="ECO:0000256" key="1">
    <source>
        <dbReference type="ARBA" id="ARBA00001049"/>
    </source>
</evidence>
<feature type="binding site" evidence="5">
    <location>
        <position position="102"/>
    </location>
    <ligand>
        <name>L-glutamate</name>
        <dbReference type="ChEBI" id="CHEBI:29985"/>
    </ligand>
</feature>
<dbReference type="SUPFAM" id="SSF56235">
    <property type="entry name" value="N-terminal nucleophile aminohydrolases (Ntn hydrolases)"/>
    <property type="match status" value="1"/>
</dbReference>
<dbReference type="InterPro" id="IPR043138">
    <property type="entry name" value="GGT_lsub"/>
</dbReference>
<comment type="catalytic activity">
    <reaction evidence="3">
        <text>an N-terminal (5-L-glutamyl)-[peptide] + an alpha-amino acid = 5-L-glutamyl amino acid + an N-terminal L-alpha-aminoacyl-[peptide]</text>
        <dbReference type="Rhea" id="RHEA:23904"/>
        <dbReference type="Rhea" id="RHEA-COMP:9780"/>
        <dbReference type="Rhea" id="RHEA-COMP:9795"/>
        <dbReference type="ChEBI" id="CHEBI:77644"/>
        <dbReference type="ChEBI" id="CHEBI:78597"/>
        <dbReference type="ChEBI" id="CHEBI:78599"/>
        <dbReference type="ChEBI" id="CHEBI:78608"/>
        <dbReference type="EC" id="2.3.2.2"/>
    </reaction>
</comment>
<evidence type="ECO:0000256" key="6">
    <source>
        <dbReference type="SAM" id="MobiDB-lite"/>
    </source>
</evidence>
<evidence type="ECO:0000313" key="9">
    <source>
        <dbReference type="Proteomes" id="UP000320496"/>
    </source>
</evidence>
<feature type="signal peptide" evidence="7">
    <location>
        <begin position="1"/>
        <end position="23"/>
    </location>
</feature>
<keyword evidence="8" id="KW-0012">Acyltransferase</keyword>
<gene>
    <name evidence="8" type="primary">ggt</name>
    <name evidence="8" type="ORF">Mal4_49740</name>
</gene>
<sequence precursor="true">MSRLLNAVTLLTVLASPAAPLYAQQVAGPDEPYARGIVVADHPLASEAGAEVLRRGGNVVDAAVATAFALSVVRPESCGLGGGGFMVIWNAERQEAVAIDYREQAPRHASRDMYIKERDGKPLPADASRKGGLAAGVPGEVAGLCYALETYGSLDRSVVMQPAIRLAREGVDVDAQMRSAQRRTLAALAQRKNGMQQFAPLVRHYLNGGTQWNEGDRFHSPLAHLLERIAEQGRDAFYRGPVAEALVAANQSQGGILTLEDLATMEPRIRQPLEARFSGMKVISMPPPSSGGIALIQTLNTLSAWEAKHPDQRLELLGHNTVESVQLLTEALKHAFADRARFLGDTDFAEVPVDKLISNEYAATIASKIQLDQTHPADFYGTTAAHRDAGTSHFCVIDAAGNAVACTETINTTYGSYVVEPKYGVIFNNEMDDFTARPGEPNVFGLMQSEANAIAPGKKPLSSMSPTIVVEDGKAVMAAGASGGPRIITATLQVLLNMTRFGMSPSEAVSAPRVHHQWMPDELLIERAIRSKVGPRLEKIGHEVKSSSGLAASQAASRSEDGLRGGSDPRKGGQPAGW</sequence>
<dbReference type="GO" id="GO:0036374">
    <property type="term" value="F:glutathione hydrolase activity"/>
    <property type="evidence" value="ECO:0007669"/>
    <property type="project" value="UniProtKB-EC"/>
</dbReference>
<feature type="binding site" evidence="5">
    <location>
        <position position="484"/>
    </location>
    <ligand>
        <name>L-glutamate</name>
        <dbReference type="ChEBI" id="CHEBI:29985"/>
    </ligand>
</feature>
<dbReference type="OrthoDB" id="9781342at2"/>
<dbReference type="NCBIfam" id="TIGR00066">
    <property type="entry name" value="g_glut_trans"/>
    <property type="match status" value="1"/>
</dbReference>
<dbReference type="PANTHER" id="PTHR11686:SF9">
    <property type="entry name" value="RE13973P"/>
    <property type="match status" value="1"/>
</dbReference>
<dbReference type="KEGG" id="mri:Mal4_49740"/>
<dbReference type="RefSeq" id="WP_145371891.1">
    <property type="nucleotide sequence ID" value="NZ_CP036275.1"/>
</dbReference>
<dbReference type="InterPro" id="IPR043137">
    <property type="entry name" value="GGT_ssub_C"/>
</dbReference>
<evidence type="ECO:0000256" key="5">
    <source>
        <dbReference type="PIRSR" id="PIRSR600101-2"/>
    </source>
</evidence>
<dbReference type="Gene3D" id="3.60.20.40">
    <property type="match status" value="1"/>
</dbReference>
<evidence type="ECO:0000256" key="4">
    <source>
        <dbReference type="PIRSR" id="PIRSR600101-1"/>
    </source>
</evidence>
<dbReference type="Gene3D" id="1.10.246.130">
    <property type="match status" value="1"/>
</dbReference>
<dbReference type="EC" id="2.3.2.2" evidence="8"/>
<dbReference type="PANTHER" id="PTHR11686">
    <property type="entry name" value="GAMMA GLUTAMYL TRANSPEPTIDASE"/>
    <property type="match status" value="1"/>
</dbReference>
<dbReference type="FunFam" id="3.60.20.40:FF:000001">
    <property type="entry name" value="Gamma-glutamyltranspeptidase 1"/>
    <property type="match status" value="1"/>
</dbReference>
<keyword evidence="8" id="KW-0808">Transferase</keyword>
<proteinExistence type="predicted"/>
<dbReference type="UniPathway" id="UPA00204"/>
<dbReference type="Pfam" id="PF01019">
    <property type="entry name" value="G_glu_transpept"/>
    <property type="match status" value="1"/>
</dbReference>
<dbReference type="InterPro" id="IPR000101">
    <property type="entry name" value="GGT_peptidase"/>
</dbReference>
<feature type="binding site" evidence="5">
    <location>
        <begin position="409"/>
        <end position="411"/>
    </location>
    <ligand>
        <name>L-glutamate</name>
        <dbReference type="ChEBI" id="CHEBI:29985"/>
    </ligand>
</feature>
<organism evidence="8 9">
    <name type="scientific">Maioricimonas rarisocia</name>
    <dbReference type="NCBI Taxonomy" id="2528026"/>
    <lineage>
        <taxon>Bacteria</taxon>
        <taxon>Pseudomonadati</taxon>
        <taxon>Planctomycetota</taxon>
        <taxon>Planctomycetia</taxon>
        <taxon>Planctomycetales</taxon>
        <taxon>Planctomycetaceae</taxon>
        <taxon>Maioricimonas</taxon>
    </lineage>
</organism>
<dbReference type="GO" id="GO:0103068">
    <property type="term" value="F:leukotriene C4 gamma-glutamyl transferase activity"/>
    <property type="evidence" value="ECO:0007669"/>
    <property type="project" value="UniProtKB-EC"/>
</dbReference>
<feature type="compositionally biased region" description="Basic and acidic residues" evidence="6">
    <location>
        <begin position="558"/>
        <end position="571"/>
    </location>
</feature>
<feature type="region of interest" description="Disordered" evidence="6">
    <location>
        <begin position="540"/>
        <end position="578"/>
    </location>
</feature>
<dbReference type="GO" id="GO:0005886">
    <property type="term" value="C:plasma membrane"/>
    <property type="evidence" value="ECO:0007669"/>
    <property type="project" value="TreeGrafter"/>
</dbReference>
<comment type="catalytic activity">
    <reaction evidence="2">
        <text>glutathione + H2O = L-cysteinylglycine + L-glutamate</text>
        <dbReference type="Rhea" id="RHEA:28807"/>
        <dbReference type="ChEBI" id="CHEBI:15377"/>
        <dbReference type="ChEBI" id="CHEBI:29985"/>
        <dbReference type="ChEBI" id="CHEBI:57925"/>
        <dbReference type="ChEBI" id="CHEBI:61694"/>
        <dbReference type="EC" id="3.4.19.13"/>
    </reaction>
</comment>
<dbReference type="EMBL" id="CP036275">
    <property type="protein sequence ID" value="QDU40616.1"/>
    <property type="molecule type" value="Genomic_DNA"/>
</dbReference>
<dbReference type="Proteomes" id="UP000320496">
    <property type="component" value="Chromosome"/>
</dbReference>
<feature type="compositionally biased region" description="Low complexity" evidence="6">
    <location>
        <begin position="546"/>
        <end position="557"/>
    </location>
</feature>
<name>A0A517ZDQ9_9PLAN</name>
<accession>A0A517ZDQ9</accession>
<dbReference type="InterPro" id="IPR029055">
    <property type="entry name" value="Ntn_hydrolases_N"/>
</dbReference>
<comment type="catalytic activity">
    <reaction evidence="1">
        <text>an S-substituted glutathione + H2O = an S-substituted L-cysteinylglycine + L-glutamate</text>
        <dbReference type="Rhea" id="RHEA:59468"/>
        <dbReference type="ChEBI" id="CHEBI:15377"/>
        <dbReference type="ChEBI" id="CHEBI:29985"/>
        <dbReference type="ChEBI" id="CHEBI:90779"/>
        <dbReference type="ChEBI" id="CHEBI:143103"/>
        <dbReference type="EC" id="3.4.19.13"/>
    </reaction>
</comment>
<evidence type="ECO:0000256" key="2">
    <source>
        <dbReference type="ARBA" id="ARBA00001089"/>
    </source>
</evidence>
<feature type="binding site" evidence="5">
    <location>
        <position position="433"/>
    </location>
    <ligand>
        <name>L-glutamate</name>
        <dbReference type="ChEBI" id="CHEBI:29985"/>
    </ligand>
</feature>
<dbReference type="GO" id="GO:0006751">
    <property type="term" value="P:glutathione catabolic process"/>
    <property type="evidence" value="ECO:0007669"/>
    <property type="project" value="InterPro"/>
</dbReference>
<feature type="chain" id="PRO_5021805401" evidence="7">
    <location>
        <begin position="24"/>
        <end position="578"/>
    </location>
</feature>
<dbReference type="PRINTS" id="PR01210">
    <property type="entry name" value="GGTRANSPTASE"/>
</dbReference>
<keyword evidence="9" id="KW-1185">Reference proteome</keyword>
<feature type="binding site" evidence="5">
    <location>
        <begin position="462"/>
        <end position="463"/>
    </location>
    <ligand>
        <name>L-glutamate</name>
        <dbReference type="ChEBI" id="CHEBI:29985"/>
    </ligand>
</feature>
<reference evidence="8 9" key="1">
    <citation type="submission" date="2019-02" db="EMBL/GenBank/DDBJ databases">
        <title>Deep-cultivation of Planctomycetes and their phenomic and genomic characterization uncovers novel biology.</title>
        <authorList>
            <person name="Wiegand S."/>
            <person name="Jogler M."/>
            <person name="Boedeker C."/>
            <person name="Pinto D."/>
            <person name="Vollmers J."/>
            <person name="Rivas-Marin E."/>
            <person name="Kohn T."/>
            <person name="Peeters S.H."/>
            <person name="Heuer A."/>
            <person name="Rast P."/>
            <person name="Oberbeckmann S."/>
            <person name="Bunk B."/>
            <person name="Jeske O."/>
            <person name="Meyerdierks A."/>
            <person name="Storesund J.E."/>
            <person name="Kallscheuer N."/>
            <person name="Luecker S."/>
            <person name="Lage O.M."/>
            <person name="Pohl T."/>
            <person name="Merkel B.J."/>
            <person name="Hornburger P."/>
            <person name="Mueller R.-W."/>
            <person name="Bruemmer F."/>
            <person name="Labrenz M."/>
            <person name="Spormann A.M."/>
            <person name="Op den Camp H."/>
            <person name="Overmann J."/>
            <person name="Amann R."/>
            <person name="Jetten M.S.M."/>
            <person name="Mascher T."/>
            <person name="Medema M.H."/>
            <person name="Devos D.P."/>
            <person name="Kaster A.-K."/>
            <person name="Ovreas L."/>
            <person name="Rohde M."/>
            <person name="Galperin M.Y."/>
            <person name="Jogler C."/>
        </authorList>
    </citation>
    <scope>NUCLEOTIDE SEQUENCE [LARGE SCALE GENOMIC DNA]</scope>
    <source>
        <strain evidence="8 9">Mal4</strain>
    </source>
</reference>
<evidence type="ECO:0000313" key="8">
    <source>
        <dbReference type="EMBL" id="QDU40616.1"/>
    </source>
</evidence>
<feature type="active site" description="Nucleophile" evidence="4">
    <location>
        <position position="391"/>
    </location>
</feature>
<evidence type="ECO:0000256" key="7">
    <source>
        <dbReference type="SAM" id="SignalP"/>
    </source>
</evidence>
<keyword evidence="7" id="KW-0732">Signal</keyword>
<protein>
    <submittedName>
        <fullName evidence="8">Gamma-glutamyltranspeptidase</fullName>
        <ecNumber evidence="8">2.3.2.2</ecNumber>
    </submittedName>
</protein>
<evidence type="ECO:0000256" key="3">
    <source>
        <dbReference type="ARBA" id="ARBA00047417"/>
    </source>
</evidence>